<evidence type="ECO:0000256" key="2">
    <source>
        <dbReference type="ARBA" id="ARBA00022475"/>
    </source>
</evidence>
<keyword evidence="10" id="KW-0915">Sodium</keyword>
<comment type="function">
    <text evidence="9 10">Fluoride-specific ion channel. Important for reducing fluoride concentration in the cell, thus reducing its toxicity.</text>
</comment>
<evidence type="ECO:0000256" key="3">
    <source>
        <dbReference type="ARBA" id="ARBA00022692"/>
    </source>
</evidence>
<dbReference type="EMBL" id="BAAAZH010000036">
    <property type="protein sequence ID" value="GAA4129775.1"/>
    <property type="molecule type" value="Genomic_DNA"/>
</dbReference>
<evidence type="ECO:0000256" key="5">
    <source>
        <dbReference type="ARBA" id="ARBA00023136"/>
    </source>
</evidence>
<protein>
    <recommendedName>
        <fullName evidence="10">Fluoride-specific ion channel FluC</fullName>
    </recommendedName>
</protein>
<feature type="transmembrane region" description="Helical" evidence="10">
    <location>
        <begin position="81"/>
        <end position="101"/>
    </location>
</feature>
<feature type="binding site" evidence="10">
    <location>
        <position position="91"/>
    </location>
    <ligand>
        <name>Na(+)</name>
        <dbReference type="ChEBI" id="CHEBI:29101"/>
        <note>structural</note>
    </ligand>
</feature>
<evidence type="ECO:0000256" key="8">
    <source>
        <dbReference type="ARBA" id="ARBA00035585"/>
    </source>
</evidence>
<evidence type="ECO:0000256" key="6">
    <source>
        <dbReference type="ARBA" id="ARBA00023303"/>
    </source>
</evidence>
<comment type="catalytic activity">
    <reaction evidence="8">
        <text>fluoride(in) = fluoride(out)</text>
        <dbReference type="Rhea" id="RHEA:76159"/>
        <dbReference type="ChEBI" id="CHEBI:17051"/>
    </reaction>
    <physiologicalReaction direction="left-to-right" evidence="8">
        <dbReference type="Rhea" id="RHEA:76160"/>
    </physiologicalReaction>
</comment>
<keyword evidence="5 10" id="KW-0472">Membrane</keyword>
<keyword evidence="10" id="KW-0813">Transport</keyword>
<evidence type="ECO:0000256" key="7">
    <source>
        <dbReference type="ARBA" id="ARBA00035120"/>
    </source>
</evidence>
<dbReference type="HAMAP" id="MF_00454">
    <property type="entry name" value="FluC"/>
    <property type="match status" value="1"/>
</dbReference>
<keyword evidence="10" id="KW-0406">Ion transport</keyword>
<dbReference type="Proteomes" id="UP001501495">
    <property type="component" value="Unassembled WGS sequence"/>
</dbReference>
<keyword evidence="3 10" id="KW-0812">Transmembrane</keyword>
<dbReference type="Pfam" id="PF02537">
    <property type="entry name" value="CRCB"/>
    <property type="match status" value="1"/>
</dbReference>
<evidence type="ECO:0000256" key="4">
    <source>
        <dbReference type="ARBA" id="ARBA00022989"/>
    </source>
</evidence>
<evidence type="ECO:0000256" key="10">
    <source>
        <dbReference type="HAMAP-Rule" id="MF_00454"/>
    </source>
</evidence>
<dbReference type="PANTHER" id="PTHR28259">
    <property type="entry name" value="FLUORIDE EXPORT PROTEIN 1-RELATED"/>
    <property type="match status" value="1"/>
</dbReference>
<comment type="similarity">
    <text evidence="7 10">Belongs to the fluoride channel Fluc/FEX (TC 1.A.43) family.</text>
</comment>
<reference evidence="12" key="1">
    <citation type="journal article" date="2019" name="Int. J. Syst. Evol. Microbiol.">
        <title>The Global Catalogue of Microorganisms (GCM) 10K type strain sequencing project: providing services to taxonomists for standard genome sequencing and annotation.</title>
        <authorList>
            <consortium name="The Broad Institute Genomics Platform"/>
            <consortium name="The Broad Institute Genome Sequencing Center for Infectious Disease"/>
            <person name="Wu L."/>
            <person name="Ma J."/>
        </authorList>
    </citation>
    <scope>NUCLEOTIDE SEQUENCE [LARGE SCALE GENOMIC DNA]</scope>
    <source>
        <strain evidence="12">JCM 16703</strain>
    </source>
</reference>
<feature type="transmembrane region" description="Helical" evidence="10">
    <location>
        <begin position="20"/>
        <end position="41"/>
    </location>
</feature>
<feature type="binding site" evidence="10">
    <location>
        <position position="94"/>
    </location>
    <ligand>
        <name>Na(+)</name>
        <dbReference type="ChEBI" id="CHEBI:29101"/>
        <note>structural</note>
    </ligand>
</feature>
<evidence type="ECO:0000256" key="9">
    <source>
        <dbReference type="ARBA" id="ARBA00049940"/>
    </source>
</evidence>
<comment type="activity regulation">
    <text evidence="10">Na(+) is not transported, but it plays an essential structural role and its presence is essential for fluoride channel function.</text>
</comment>
<organism evidence="11 12">
    <name type="scientific">Nocardioides fonticola</name>
    <dbReference type="NCBI Taxonomy" id="450363"/>
    <lineage>
        <taxon>Bacteria</taxon>
        <taxon>Bacillati</taxon>
        <taxon>Actinomycetota</taxon>
        <taxon>Actinomycetes</taxon>
        <taxon>Propionibacteriales</taxon>
        <taxon>Nocardioidaceae</taxon>
        <taxon>Nocardioides</taxon>
    </lineage>
</organism>
<evidence type="ECO:0000256" key="1">
    <source>
        <dbReference type="ARBA" id="ARBA00004651"/>
    </source>
</evidence>
<evidence type="ECO:0000313" key="11">
    <source>
        <dbReference type="EMBL" id="GAA4129775.1"/>
    </source>
</evidence>
<sequence>MPGGGGARTPRGRRPGCYGGVPGGVVTPVLVALGAAVGAPLRWWVGQRLDRPALPWGTFAVNVAGSFVLGLLAGLAVEGHALALLGTGFCGGLTTYSSFAVQTATLGREDAGAGARYAVLTVVAGLAACWVGFVLGA</sequence>
<accession>A0ABP7Y2Y5</accession>
<evidence type="ECO:0000313" key="12">
    <source>
        <dbReference type="Proteomes" id="UP001501495"/>
    </source>
</evidence>
<keyword evidence="12" id="KW-1185">Reference proteome</keyword>
<keyword evidence="10" id="KW-0479">Metal-binding</keyword>
<keyword evidence="6 10" id="KW-0407">Ion channel</keyword>
<dbReference type="InterPro" id="IPR003691">
    <property type="entry name" value="FluC"/>
</dbReference>
<comment type="subcellular location">
    <subcellularLocation>
        <location evidence="1 10">Cell membrane</location>
        <topology evidence="1 10">Multi-pass membrane protein</topology>
    </subcellularLocation>
</comment>
<feature type="transmembrane region" description="Helical" evidence="10">
    <location>
        <begin position="53"/>
        <end position="75"/>
    </location>
</feature>
<comment type="caution">
    <text evidence="11">The sequence shown here is derived from an EMBL/GenBank/DDBJ whole genome shotgun (WGS) entry which is preliminary data.</text>
</comment>
<keyword evidence="4 10" id="KW-1133">Transmembrane helix</keyword>
<name>A0ABP7Y2Y5_9ACTN</name>
<gene>
    <name evidence="10" type="primary">fluC</name>
    <name evidence="10" type="synonym">crcB</name>
    <name evidence="11" type="ORF">GCM10022215_42700</name>
</gene>
<keyword evidence="2 10" id="KW-1003">Cell membrane</keyword>
<proteinExistence type="inferred from homology"/>
<feature type="transmembrane region" description="Helical" evidence="10">
    <location>
        <begin position="113"/>
        <end position="135"/>
    </location>
</feature>
<dbReference type="PANTHER" id="PTHR28259:SF1">
    <property type="entry name" value="FLUORIDE EXPORT PROTEIN 1-RELATED"/>
    <property type="match status" value="1"/>
</dbReference>